<dbReference type="Gene3D" id="1.10.1610.10">
    <property type="match status" value="1"/>
</dbReference>
<evidence type="ECO:0000256" key="1">
    <source>
        <dbReference type="ARBA" id="ARBA00002197"/>
    </source>
</evidence>
<evidence type="ECO:0000256" key="5">
    <source>
        <dbReference type="ARBA" id="ARBA00015486"/>
    </source>
</evidence>
<dbReference type="PANTHER" id="PTHR43463:SF1">
    <property type="entry name" value="NICOTINATE-NUCLEOTIDE--DIMETHYLBENZIMIDAZOLE PHOSPHORIBOSYLTRANSFERASE"/>
    <property type="match status" value="1"/>
</dbReference>
<evidence type="ECO:0000256" key="4">
    <source>
        <dbReference type="ARBA" id="ARBA00011991"/>
    </source>
</evidence>
<organism evidence="12 13">
    <name type="scientific">Clostridium saudiense</name>
    <dbReference type="NCBI Taxonomy" id="1414720"/>
    <lineage>
        <taxon>Bacteria</taxon>
        <taxon>Bacillati</taxon>
        <taxon>Bacillota</taxon>
        <taxon>Clostridia</taxon>
        <taxon>Eubacteriales</taxon>
        <taxon>Clostridiaceae</taxon>
        <taxon>Clostridium</taxon>
    </lineage>
</organism>
<sequence length="366" mass="39444">MEDEKIELKYIIDNITDLNKQAMAEAKIRVDSLAKPLGSLGKLEDIAIKFAGITGKIKNSINKKCIIIMSSDNGVVEEGVASAPQSVTLAQTINFSRGLTGVAVLAKENNCDLKVVDIGVNTDRKIPGAIDRKIRKGTYNIVKGQAMNYDECIKAIGIGIEMVKKAYEEGYNILGVGEMGIGNTTTSSSVLVSLTGCAVEEAVGKGAGITKDAFEKKKWVVSEAIRVNKPNENDPIDVIAKVGGFDIAGMVGVFLGAAYYKLPIVIDGFISAVSALAAVRINPLVREYLIPSHCSKEIGYNIAMKKLNLEPMINLDMRLGEGSGCPIAFSIVEFSLAMMNNMATFDEAEINDDYLDDVRGEENYIV</sequence>
<evidence type="ECO:0000256" key="10">
    <source>
        <dbReference type="ARBA" id="ARBA00047340"/>
    </source>
</evidence>
<evidence type="ECO:0000256" key="3">
    <source>
        <dbReference type="ARBA" id="ARBA00007110"/>
    </source>
</evidence>
<dbReference type="NCBIfam" id="NF000996">
    <property type="entry name" value="PRK00105.1"/>
    <property type="match status" value="1"/>
</dbReference>
<keyword evidence="7 11" id="KW-0328">Glycosyltransferase</keyword>
<dbReference type="HAMAP" id="MF_00230">
    <property type="entry name" value="CobT"/>
    <property type="match status" value="1"/>
</dbReference>
<gene>
    <name evidence="11 12" type="primary">cobT</name>
    <name evidence="12" type="ORF">H6A19_12915</name>
</gene>
<comment type="function">
    <text evidence="1 11">Catalyzes the synthesis of alpha-ribazole-5'-phosphate from nicotinate mononucleotide (NAMN) and 5,6-dimethylbenzimidazole (DMB).</text>
</comment>
<dbReference type="PANTHER" id="PTHR43463">
    <property type="entry name" value="NICOTINATE-NUCLEOTIDE--DIMETHYLBENZIMIDAZOLE PHOSPHORIBOSYLTRANSFERASE"/>
    <property type="match status" value="1"/>
</dbReference>
<comment type="catalytic activity">
    <reaction evidence="10 11">
        <text>5,6-dimethylbenzimidazole + nicotinate beta-D-ribonucleotide = alpha-ribazole 5'-phosphate + nicotinate + H(+)</text>
        <dbReference type="Rhea" id="RHEA:11196"/>
        <dbReference type="ChEBI" id="CHEBI:15378"/>
        <dbReference type="ChEBI" id="CHEBI:15890"/>
        <dbReference type="ChEBI" id="CHEBI:32544"/>
        <dbReference type="ChEBI" id="CHEBI:57502"/>
        <dbReference type="ChEBI" id="CHEBI:57918"/>
        <dbReference type="EC" id="2.4.2.21"/>
    </reaction>
</comment>
<dbReference type="EC" id="2.4.2.21" evidence="4 11"/>
<dbReference type="SUPFAM" id="SSF52733">
    <property type="entry name" value="Nicotinate mononucleotide:5,6-dimethylbenzimidazole phosphoribosyltransferase (CobT)"/>
    <property type="match status" value="1"/>
</dbReference>
<comment type="caution">
    <text evidence="12">The sequence shown here is derived from an EMBL/GenBank/DDBJ whole genome shotgun (WGS) entry which is preliminary data.</text>
</comment>
<evidence type="ECO:0000313" key="13">
    <source>
        <dbReference type="Proteomes" id="UP000767334"/>
    </source>
</evidence>
<reference evidence="12 13" key="1">
    <citation type="journal article" date="2021" name="Sci. Rep.">
        <title>The distribution of antibiotic resistance genes in chicken gut microbiota commensals.</title>
        <authorList>
            <person name="Juricova H."/>
            <person name="Matiasovicova J."/>
            <person name="Kubasova T."/>
            <person name="Cejkova D."/>
            <person name="Rychlik I."/>
        </authorList>
    </citation>
    <scope>NUCLEOTIDE SEQUENCE [LARGE SCALE GENOMIC DNA]</scope>
    <source>
        <strain evidence="12 13">An435</strain>
    </source>
</reference>
<dbReference type="Pfam" id="PF02277">
    <property type="entry name" value="DBI_PRT"/>
    <property type="match status" value="1"/>
</dbReference>
<dbReference type="CDD" id="cd02439">
    <property type="entry name" value="DMB-PRT_CobT"/>
    <property type="match status" value="1"/>
</dbReference>
<evidence type="ECO:0000256" key="7">
    <source>
        <dbReference type="ARBA" id="ARBA00022676"/>
    </source>
</evidence>
<dbReference type="GO" id="GO:0008939">
    <property type="term" value="F:nicotinate-nucleotide-dimethylbenzimidazole phosphoribosyltransferase activity"/>
    <property type="evidence" value="ECO:0007669"/>
    <property type="project" value="UniProtKB-EC"/>
</dbReference>
<dbReference type="Proteomes" id="UP000767334">
    <property type="component" value="Unassembled WGS sequence"/>
</dbReference>
<dbReference type="InterPro" id="IPR017846">
    <property type="entry name" value="Nict_dMeBzImd_PRibTrfase_bact"/>
</dbReference>
<comment type="pathway">
    <text evidence="2 11">Nucleoside biosynthesis; alpha-ribazole biosynthesis; alpha-ribazole from 5,6-dimethylbenzimidazole: step 1/2.</text>
</comment>
<evidence type="ECO:0000256" key="9">
    <source>
        <dbReference type="ARBA" id="ARBA00030686"/>
    </source>
</evidence>
<evidence type="ECO:0000313" key="12">
    <source>
        <dbReference type="EMBL" id="MBM6820225.1"/>
    </source>
</evidence>
<dbReference type="InterPro" id="IPR003200">
    <property type="entry name" value="Nict_dMeBzImd_PRibTrfase"/>
</dbReference>
<evidence type="ECO:0000256" key="8">
    <source>
        <dbReference type="ARBA" id="ARBA00022679"/>
    </source>
</evidence>
<feature type="active site" description="Proton acceptor" evidence="11">
    <location>
        <position position="321"/>
    </location>
</feature>
<keyword evidence="8 11" id="KW-0808">Transferase</keyword>
<dbReference type="NCBIfam" id="TIGR03160">
    <property type="entry name" value="cobT_DBIPRT"/>
    <property type="match status" value="1"/>
</dbReference>
<dbReference type="RefSeq" id="WP_148323589.1">
    <property type="nucleotide sequence ID" value="NZ_JACJLL010000095.1"/>
</dbReference>
<dbReference type="Gene3D" id="3.40.50.10210">
    <property type="match status" value="1"/>
</dbReference>
<accession>A0ABS2FI43</accession>
<proteinExistence type="inferred from homology"/>
<evidence type="ECO:0000256" key="2">
    <source>
        <dbReference type="ARBA" id="ARBA00005049"/>
    </source>
</evidence>
<evidence type="ECO:0000256" key="6">
    <source>
        <dbReference type="ARBA" id="ARBA00022573"/>
    </source>
</evidence>
<comment type="similarity">
    <text evidence="3 11">Belongs to the CobT family.</text>
</comment>
<protein>
    <recommendedName>
        <fullName evidence="5 11">Nicotinate-nucleotide--dimethylbenzimidazole phosphoribosyltransferase</fullName>
        <shortName evidence="11">NN:DBI PRT</shortName>
        <ecNumber evidence="4 11">2.4.2.21</ecNumber>
    </recommendedName>
    <alternativeName>
        <fullName evidence="9 11">N(1)-alpha-phosphoribosyltransferase</fullName>
    </alternativeName>
</protein>
<keyword evidence="6 11" id="KW-0169">Cobalamin biosynthesis</keyword>
<evidence type="ECO:0000256" key="11">
    <source>
        <dbReference type="HAMAP-Rule" id="MF_00230"/>
    </source>
</evidence>
<dbReference type="EMBL" id="JACJLL010000095">
    <property type="protein sequence ID" value="MBM6820225.1"/>
    <property type="molecule type" value="Genomic_DNA"/>
</dbReference>
<dbReference type="InterPro" id="IPR036087">
    <property type="entry name" value="Nict_dMeBzImd_PRibTrfase_sf"/>
</dbReference>
<name>A0ABS2FI43_9CLOT</name>
<dbReference type="InterPro" id="IPR023195">
    <property type="entry name" value="Nict_dMeBzImd_PRibTrfase_N"/>
</dbReference>
<keyword evidence="13" id="KW-1185">Reference proteome</keyword>